<proteinExistence type="predicted"/>
<name>A0ACB9YGU4_9PEZI</name>
<reference evidence="1 2" key="1">
    <citation type="journal article" date="2022" name="New Phytol.">
        <title>Ecological generalism drives hyperdiversity of secondary metabolite gene clusters in xylarialean endophytes.</title>
        <authorList>
            <person name="Franco M.E.E."/>
            <person name="Wisecaver J.H."/>
            <person name="Arnold A.E."/>
            <person name="Ju Y.M."/>
            <person name="Slot J.C."/>
            <person name="Ahrendt S."/>
            <person name="Moore L.P."/>
            <person name="Eastman K.E."/>
            <person name="Scott K."/>
            <person name="Konkel Z."/>
            <person name="Mondo S.J."/>
            <person name="Kuo A."/>
            <person name="Hayes R.D."/>
            <person name="Haridas S."/>
            <person name="Andreopoulos B."/>
            <person name="Riley R."/>
            <person name="LaButti K."/>
            <person name="Pangilinan J."/>
            <person name="Lipzen A."/>
            <person name="Amirebrahimi M."/>
            <person name="Yan J."/>
            <person name="Adam C."/>
            <person name="Keymanesh K."/>
            <person name="Ng V."/>
            <person name="Louie K."/>
            <person name="Northen T."/>
            <person name="Drula E."/>
            <person name="Henrissat B."/>
            <person name="Hsieh H.M."/>
            <person name="Youens-Clark K."/>
            <person name="Lutzoni F."/>
            <person name="Miadlikowska J."/>
            <person name="Eastwood D.C."/>
            <person name="Hamelin R.C."/>
            <person name="Grigoriev I.V."/>
            <person name="U'Ren J.M."/>
        </authorList>
    </citation>
    <scope>NUCLEOTIDE SEQUENCE [LARGE SCALE GENOMIC DNA]</scope>
    <source>
        <strain evidence="1 2">CBS 119005</strain>
    </source>
</reference>
<dbReference type="EMBL" id="MU393760">
    <property type="protein sequence ID" value="KAI4858496.1"/>
    <property type="molecule type" value="Genomic_DNA"/>
</dbReference>
<accession>A0ACB9YGU4</accession>
<comment type="caution">
    <text evidence="1">The sequence shown here is derived from an EMBL/GenBank/DDBJ whole genome shotgun (WGS) entry which is preliminary data.</text>
</comment>
<protein>
    <submittedName>
        <fullName evidence="1">Efflux pump antibiotic resistance protein</fullName>
    </submittedName>
</protein>
<keyword evidence="2" id="KW-1185">Reference proteome</keyword>
<evidence type="ECO:0000313" key="1">
    <source>
        <dbReference type="EMBL" id="KAI4858496.1"/>
    </source>
</evidence>
<dbReference type="Proteomes" id="UP001497700">
    <property type="component" value="Unassembled WGS sequence"/>
</dbReference>
<evidence type="ECO:0000313" key="2">
    <source>
        <dbReference type="Proteomes" id="UP001497700"/>
    </source>
</evidence>
<organism evidence="1 2">
    <name type="scientific">Hypoxylon rubiginosum</name>
    <dbReference type="NCBI Taxonomy" id="110542"/>
    <lineage>
        <taxon>Eukaryota</taxon>
        <taxon>Fungi</taxon>
        <taxon>Dikarya</taxon>
        <taxon>Ascomycota</taxon>
        <taxon>Pezizomycotina</taxon>
        <taxon>Sordariomycetes</taxon>
        <taxon>Xylariomycetidae</taxon>
        <taxon>Xylariales</taxon>
        <taxon>Hypoxylaceae</taxon>
        <taxon>Hypoxylon</taxon>
    </lineage>
</organism>
<gene>
    <name evidence="1" type="ORF">F4820DRAFT_454815</name>
</gene>
<sequence length="570" mass="61346">MAETRTIEGQDVQGPARIQTTTSLEKFSDEKQIDLGTTEKDRGILVADTAKPVQNDIVYLQGLRFWVASAAVTVMLFIVNIDTSILTTTVGAITNDIGGFDMASWVLSSYMLGYVGVMFIFAKLSDIYGRKSLFLVSIALFTTFSIGCGVSQTIIQLIVLRAFQGVGGDGCFALCTVLIIELIPPHKIATFVAFAGIAIALAMVLGPVIGGAISSTAQWRWIFFLNIPIGVVGFFLSVFGLPNGFPYHNTTELQTSSARPRSSLERIDLPGTLIILAATVLVSAGFQEAGSRYLWNSAYVIVLISLSVVLFVGLLLWERYVTLANGVREPILPWRFFTDRVMAGILLGFTLVGGPMAVMIFQLPQRFQLIHGFSPLEAGARIIPFGASVPCGTILAANILSKTRLPAVYIILAGAALQIVGFALLSVLPSTTEVPPGIYGYQVLSGIGCGANYQTMYLTIAFVADHRDRAVGMGAADQVRTIGSVLSLSIVTSVFNGYVQPLLAEIGISNSDVVANLAQQRGRVTDQLRQQTNQILGEGYNKQMLAMVGFSTAQLLAVALMWKRKQVTVS</sequence>